<evidence type="ECO:0000313" key="1">
    <source>
        <dbReference type="EMBL" id="MBU5439879.1"/>
    </source>
</evidence>
<gene>
    <name evidence="1" type="ORF">KQI42_17850</name>
</gene>
<dbReference type="RefSeq" id="WP_216521735.1">
    <property type="nucleotide sequence ID" value="NZ_JAHLPM010000020.1"/>
</dbReference>
<reference evidence="1 2" key="1">
    <citation type="submission" date="2021-06" db="EMBL/GenBank/DDBJ databases">
        <authorList>
            <person name="Sun Q."/>
            <person name="Li D."/>
        </authorList>
    </citation>
    <scope>NUCLEOTIDE SEQUENCE [LARGE SCALE GENOMIC DNA]</scope>
    <source>
        <strain evidence="1 2">MSJ-40</strain>
    </source>
</reference>
<dbReference type="Proteomes" id="UP000749471">
    <property type="component" value="Unassembled WGS sequence"/>
</dbReference>
<protein>
    <submittedName>
        <fullName evidence="1">Uncharacterized protein</fullName>
    </submittedName>
</protein>
<evidence type="ECO:0000313" key="2">
    <source>
        <dbReference type="Proteomes" id="UP000749471"/>
    </source>
</evidence>
<comment type="caution">
    <text evidence="1">The sequence shown here is derived from an EMBL/GenBank/DDBJ whole genome shotgun (WGS) entry which is preliminary data.</text>
</comment>
<accession>A0ABS6EAT7</accession>
<proteinExistence type="predicted"/>
<keyword evidence="2" id="KW-1185">Reference proteome</keyword>
<name>A0ABS6EAT7_9FIRM</name>
<dbReference type="EMBL" id="JAHLPM010000020">
    <property type="protein sequence ID" value="MBU5439879.1"/>
    <property type="molecule type" value="Genomic_DNA"/>
</dbReference>
<sequence>MSRKRKISTKTAELNAKEEYKKYKNLHLDDVSKVEKDYIKALENMEIKLLGKENEK</sequence>
<organism evidence="1 2">
    <name type="scientific">Tissierella simiarum</name>
    <dbReference type="NCBI Taxonomy" id="2841534"/>
    <lineage>
        <taxon>Bacteria</taxon>
        <taxon>Bacillati</taxon>
        <taxon>Bacillota</taxon>
        <taxon>Tissierellia</taxon>
        <taxon>Tissierellales</taxon>
        <taxon>Tissierellaceae</taxon>
        <taxon>Tissierella</taxon>
    </lineage>
</organism>